<feature type="region of interest" description="Disordered" evidence="2">
    <location>
        <begin position="1"/>
        <end position="80"/>
    </location>
</feature>
<dbReference type="STRING" id="747676.F4S0B4"/>
<sequence length="351" mass="39081">MSDCSANTLNNPKQRQSGQDAVTEDNPEAQKLYQESPFIYVPTRSKKNKGRRGKPVCAYGEPDKGRLEDDRLPNRQVESDSCFPSTPNVLCARSSAEFTYVERNKSMVAWLKKSLTQSHAPSRILRVRCLALGPFSPDNLEHLSENATSDKQAATIPSNMLRGSQYQLIFFLDVILPTLKAHNVAAQSVGESPSPSGPKGARHDIEIQVSFYDPAFRQSDKAYLRGLGHDVHDKEQDLMCDEHTFFYIPHGPLSLYAALLQANHGSKHPGRLGNLVLFGNELTNYLDLANRGKKDSSFTSISDILENNEIVSNYPPEELTTQGGTTVFNSMCLQWFRTNNPGTNKGTETDR</sequence>
<protein>
    <recommendedName>
        <fullName evidence="3">SRR1-like domain-containing protein</fullName>
    </recommendedName>
</protein>
<dbReference type="eggNOG" id="ENOG502RSCZ">
    <property type="taxonomic scope" value="Eukaryota"/>
</dbReference>
<evidence type="ECO:0000259" key="3">
    <source>
        <dbReference type="Pfam" id="PF07985"/>
    </source>
</evidence>
<dbReference type="GO" id="GO:0005737">
    <property type="term" value="C:cytoplasm"/>
    <property type="evidence" value="ECO:0007669"/>
    <property type="project" value="TreeGrafter"/>
</dbReference>
<dbReference type="KEGG" id="mlr:MELLADRAFT_110593"/>
<evidence type="ECO:0000313" key="4">
    <source>
        <dbReference type="EMBL" id="EGG01933.1"/>
    </source>
</evidence>
<dbReference type="HOGENOM" id="CLU_790071_0_0_1"/>
<evidence type="ECO:0000256" key="1">
    <source>
        <dbReference type="ARBA" id="ARBA00009856"/>
    </source>
</evidence>
<proteinExistence type="inferred from homology"/>
<dbReference type="InParanoid" id="F4S0B4"/>
<dbReference type="Proteomes" id="UP000001072">
    <property type="component" value="Unassembled WGS sequence"/>
</dbReference>
<keyword evidence="5" id="KW-1185">Reference proteome</keyword>
<feature type="compositionally biased region" description="Basic residues" evidence="2">
    <location>
        <begin position="44"/>
        <end position="54"/>
    </location>
</feature>
<accession>F4S0B4</accession>
<comment type="similarity">
    <text evidence="1">Belongs to the SRR1 family.</text>
</comment>
<evidence type="ECO:0000256" key="2">
    <source>
        <dbReference type="SAM" id="MobiDB-lite"/>
    </source>
</evidence>
<organism evidence="5">
    <name type="scientific">Melampsora larici-populina (strain 98AG31 / pathotype 3-4-7)</name>
    <name type="common">Poplar leaf rust fungus</name>
    <dbReference type="NCBI Taxonomy" id="747676"/>
    <lineage>
        <taxon>Eukaryota</taxon>
        <taxon>Fungi</taxon>
        <taxon>Dikarya</taxon>
        <taxon>Basidiomycota</taxon>
        <taxon>Pucciniomycotina</taxon>
        <taxon>Pucciniomycetes</taxon>
        <taxon>Pucciniales</taxon>
        <taxon>Melampsoraceae</taxon>
        <taxon>Melampsora</taxon>
    </lineage>
</organism>
<name>F4S0B4_MELLP</name>
<feature type="compositionally biased region" description="Polar residues" evidence="2">
    <location>
        <begin position="1"/>
        <end position="20"/>
    </location>
</feature>
<dbReference type="GeneID" id="18924127"/>
<dbReference type="InterPro" id="IPR012942">
    <property type="entry name" value="SRR1-like"/>
</dbReference>
<reference evidence="5" key="1">
    <citation type="journal article" date="2011" name="Proc. Natl. Acad. Sci. U.S.A.">
        <title>Obligate biotrophy features unraveled by the genomic analysis of rust fungi.</title>
        <authorList>
            <person name="Duplessis S."/>
            <person name="Cuomo C.A."/>
            <person name="Lin Y.-C."/>
            <person name="Aerts A."/>
            <person name="Tisserant E."/>
            <person name="Veneault-Fourrey C."/>
            <person name="Joly D.L."/>
            <person name="Hacquard S."/>
            <person name="Amselem J."/>
            <person name="Cantarel B.L."/>
            <person name="Chiu R."/>
            <person name="Coutinho P.M."/>
            <person name="Feau N."/>
            <person name="Field M."/>
            <person name="Frey P."/>
            <person name="Gelhaye E."/>
            <person name="Goldberg J."/>
            <person name="Grabherr M.G."/>
            <person name="Kodira C.D."/>
            <person name="Kohler A."/>
            <person name="Kuees U."/>
            <person name="Lindquist E.A."/>
            <person name="Lucas S.M."/>
            <person name="Mago R."/>
            <person name="Mauceli E."/>
            <person name="Morin E."/>
            <person name="Murat C."/>
            <person name="Pangilinan J.L."/>
            <person name="Park R."/>
            <person name="Pearson M."/>
            <person name="Quesneville H."/>
            <person name="Rouhier N."/>
            <person name="Sakthikumar S."/>
            <person name="Salamov A.A."/>
            <person name="Schmutz J."/>
            <person name="Selles B."/>
            <person name="Shapiro H."/>
            <person name="Tanguay P."/>
            <person name="Tuskan G.A."/>
            <person name="Henrissat B."/>
            <person name="Van de Peer Y."/>
            <person name="Rouze P."/>
            <person name="Ellis J.G."/>
            <person name="Dodds P.N."/>
            <person name="Schein J.E."/>
            <person name="Zhong S."/>
            <person name="Hamelin R.C."/>
            <person name="Grigoriev I.V."/>
            <person name="Szabo L.J."/>
            <person name="Martin F."/>
        </authorList>
    </citation>
    <scope>NUCLEOTIDE SEQUENCE [LARGE SCALE GENOMIC DNA]</scope>
    <source>
        <strain evidence="5">98AG31 / pathotype 3-4-7</strain>
    </source>
</reference>
<dbReference type="RefSeq" id="XP_007414767.1">
    <property type="nucleotide sequence ID" value="XM_007414705.1"/>
</dbReference>
<feature type="domain" description="SRR1-like" evidence="3">
    <location>
        <begin position="112"/>
        <end position="335"/>
    </location>
</feature>
<dbReference type="AlphaFoldDB" id="F4S0B4"/>
<evidence type="ECO:0000313" key="5">
    <source>
        <dbReference type="Proteomes" id="UP000001072"/>
    </source>
</evidence>
<dbReference type="VEuPathDB" id="FungiDB:MELLADRAFT_110593"/>
<gene>
    <name evidence="4" type="ORF">MELLADRAFT_110593</name>
</gene>
<dbReference type="Pfam" id="PF07985">
    <property type="entry name" value="SRR1"/>
    <property type="match status" value="1"/>
</dbReference>
<dbReference type="PANTHER" id="PTHR28626:SF3">
    <property type="entry name" value="SRR1-LIKE PROTEIN"/>
    <property type="match status" value="1"/>
</dbReference>
<dbReference type="OrthoDB" id="551431at2759"/>
<dbReference type="InterPro" id="IPR040044">
    <property type="entry name" value="SRR1L"/>
</dbReference>
<dbReference type="GO" id="GO:0005634">
    <property type="term" value="C:nucleus"/>
    <property type="evidence" value="ECO:0007669"/>
    <property type="project" value="TreeGrafter"/>
</dbReference>
<feature type="compositionally biased region" description="Basic and acidic residues" evidence="2">
    <location>
        <begin position="61"/>
        <end position="73"/>
    </location>
</feature>
<dbReference type="PANTHER" id="PTHR28626">
    <property type="entry name" value="SRR1-LIKE PROTEIN"/>
    <property type="match status" value="1"/>
</dbReference>
<dbReference type="EMBL" id="GL883134">
    <property type="protein sequence ID" value="EGG01933.1"/>
    <property type="molecule type" value="Genomic_DNA"/>
</dbReference>